<evidence type="ECO:0000259" key="4">
    <source>
        <dbReference type="PROSITE" id="PS50835"/>
    </source>
</evidence>
<dbReference type="InterPro" id="IPR050208">
    <property type="entry name" value="MHC_class-I_related"/>
</dbReference>
<dbReference type="Pfam" id="PF07654">
    <property type="entry name" value="C1-set"/>
    <property type="match status" value="1"/>
</dbReference>
<dbReference type="Pfam" id="PF00129">
    <property type="entry name" value="MHC_I"/>
    <property type="match status" value="1"/>
</dbReference>
<keyword evidence="3" id="KW-1133">Transmembrane helix</keyword>
<dbReference type="GeneTree" id="ENSGT01120000271828"/>
<dbReference type="GO" id="GO:0006955">
    <property type="term" value="P:immune response"/>
    <property type="evidence" value="ECO:0007669"/>
    <property type="project" value="TreeGrafter"/>
</dbReference>
<dbReference type="FunFam" id="3.30.500.10:FF:000001">
    <property type="entry name" value="H-2 class I histocompatibility antigen, alpha chain"/>
    <property type="match status" value="1"/>
</dbReference>
<proteinExistence type="inferred from homology"/>
<dbReference type="InterPro" id="IPR007110">
    <property type="entry name" value="Ig-like_dom"/>
</dbReference>
<name>A0A3B4GJW0_9CICH</name>
<dbReference type="GO" id="GO:0009897">
    <property type="term" value="C:external side of plasma membrane"/>
    <property type="evidence" value="ECO:0007669"/>
    <property type="project" value="TreeGrafter"/>
</dbReference>
<dbReference type="PANTHER" id="PTHR16675:SF237">
    <property type="entry name" value="MHC CLASS I ANTIGEN TRANSCRIPT VARIANT 1-RELATED"/>
    <property type="match status" value="1"/>
</dbReference>
<dbReference type="InterPro" id="IPR003597">
    <property type="entry name" value="Ig_C1-set"/>
</dbReference>
<comment type="similarity">
    <text evidence="2">Belongs to the MHC class I family.</text>
</comment>
<dbReference type="InterPro" id="IPR037055">
    <property type="entry name" value="MHC_I-like_Ag-recog_sf"/>
</dbReference>
<protein>
    <submittedName>
        <fullName evidence="5">Class I histocompatibility antigen, F10 alpha chain-like</fullName>
    </submittedName>
</protein>
<reference evidence="5" key="1">
    <citation type="submission" date="2023-09" db="UniProtKB">
        <authorList>
            <consortium name="Ensembl"/>
        </authorList>
    </citation>
    <scope>IDENTIFICATION</scope>
</reference>
<dbReference type="PANTHER" id="PTHR16675">
    <property type="entry name" value="MHC CLASS I-RELATED"/>
    <property type="match status" value="1"/>
</dbReference>
<dbReference type="PRINTS" id="PR01638">
    <property type="entry name" value="MHCCLASSI"/>
</dbReference>
<keyword evidence="3" id="KW-0472">Membrane</keyword>
<dbReference type="Gene3D" id="3.30.500.10">
    <property type="entry name" value="MHC class I-like antigen recognition-like"/>
    <property type="match status" value="1"/>
</dbReference>
<dbReference type="InterPro" id="IPR036179">
    <property type="entry name" value="Ig-like_dom_sf"/>
</dbReference>
<dbReference type="STRING" id="303518.ENSPNYP00000023317"/>
<keyword evidence="3" id="KW-0812">Transmembrane</keyword>
<dbReference type="AlphaFoldDB" id="A0A3B4GJW0"/>
<dbReference type="SUPFAM" id="SSF48726">
    <property type="entry name" value="Immunoglobulin"/>
    <property type="match status" value="1"/>
</dbReference>
<evidence type="ECO:0000256" key="1">
    <source>
        <dbReference type="ARBA" id="ARBA00023180"/>
    </source>
</evidence>
<dbReference type="InterPro" id="IPR001039">
    <property type="entry name" value="MHC_I_a_a1/a2"/>
</dbReference>
<sequence length="366" mass="41692">MDGWIICTDTHVHFHELDVIFFLARSLNLSCCKKCLSAVLASSCGLKHSLQYFFTQTTGVQSIPEFVAVALFDGVQGGYYDSSTRRAEPKTEWIKKLMQDDPQHLQWYADQSLHTNEVFKHYIGSLRQRFNQTGGVHILQSMNGCEWDDETGEVNGFIQYGYDGEDFIALDLQKLTWITAKPQAVITKLRWDTEKTRLEHNKELFIHKCPELLKKYLQYGRIFLQTAVLPSVFLLQKSSSSPVSCHATGFYPHSAVMFWRKDGEEIHEGVHHTESLPNNDGTFQMSVDLKLSVTPEDWQRYDCVFHVSTFCSTEKPVDIRATVVVLAIVLIAAVAVGAAVVFVAYKRKKGERSVGEMLILIFEFVF</sequence>
<accession>A0A3B4GJW0</accession>
<dbReference type="PROSITE" id="PS50835">
    <property type="entry name" value="IG_LIKE"/>
    <property type="match status" value="1"/>
</dbReference>
<organism evidence="5">
    <name type="scientific">Pundamilia nyererei</name>
    <dbReference type="NCBI Taxonomy" id="303518"/>
    <lineage>
        <taxon>Eukaryota</taxon>
        <taxon>Metazoa</taxon>
        <taxon>Chordata</taxon>
        <taxon>Craniata</taxon>
        <taxon>Vertebrata</taxon>
        <taxon>Euteleostomi</taxon>
        <taxon>Actinopterygii</taxon>
        <taxon>Neopterygii</taxon>
        <taxon>Teleostei</taxon>
        <taxon>Neoteleostei</taxon>
        <taxon>Acanthomorphata</taxon>
        <taxon>Ovalentaria</taxon>
        <taxon>Cichlomorphae</taxon>
        <taxon>Cichliformes</taxon>
        <taxon>Cichlidae</taxon>
        <taxon>African cichlids</taxon>
        <taxon>Pseudocrenilabrinae</taxon>
        <taxon>Haplochromini</taxon>
        <taxon>Pundamilia</taxon>
    </lineage>
</organism>
<dbReference type="SUPFAM" id="SSF54452">
    <property type="entry name" value="MHC antigen-recognition domain"/>
    <property type="match status" value="1"/>
</dbReference>
<dbReference type="InterPro" id="IPR013783">
    <property type="entry name" value="Ig-like_fold"/>
</dbReference>
<feature type="domain" description="Ig-like" evidence="4">
    <location>
        <begin position="230"/>
        <end position="303"/>
    </location>
</feature>
<keyword evidence="1" id="KW-0325">Glycoprotein</keyword>
<feature type="transmembrane region" description="Helical" evidence="3">
    <location>
        <begin position="321"/>
        <end position="345"/>
    </location>
</feature>
<dbReference type="InterPro" id="IPR011162">
    <property type="entry name" value="MHC_I/II-like_Ag-recog"/>
</dbReference>
<dbReference type="Gene3D" id="2.60.40.10">
    <property type="entry name" value="Immunoglobulins"/>
    <property type="match status" value="1"/>
</dbReference>
<evidence type="ECO:0000256" key="2">
    <source>
        <dbReference type="RuleBase" id="RU004439"/>
    </source>
</evidence>
<dbReference type="SMART" id="SM00407">
    <property type="entry name" value="IGc1"/>
    <property type="match status" value="1"/>
</dbReference>
<evidence type="ECO:0000256" key="3">
    <source>
        <dbReference type="SAM" id="Phobius"/>
    </source>
</evidence>
<dbReference type="InterPro" id="IPR011161">
    <property type="entry name" value="MHC_I-like_Ag-recog"/>
</dbReference>
<evidence type="ECO:0000313" key="5">
    <source>
        <dbReference type="Ensembl" id="ENSPNYP00000023317.1"/>
    </source>
</evidence>
<dbReference type="GO" id="GO:0005615">
    <property type="term" value="C:extracellular space"/>
    <property type="evidence" value="ECO:0007669"/>
    <property type="project" value="TreeGrafter"/>
</dbReference>
<dbReference type="Ensembl" id="ENSPNYT00000023886.1">
    <property type="protein sequence ID" value="ENSPNYP00000023317.1"/>
    <property type="gene ID" value="ENSPNYG00000016910.1"/>
</dbReference>